<dbReference type="VEuPathDB" id="FungiDB:AB675_1154"/>
<evidence type="ECO:0000313" key="7">
    <source>
        <dbReference type="Proteomes" id="UP000038010"/>
    </source>
</evidence>
<organism evidence="6 7">
    <name type="scientific">Cyphellophora attinorum</name>
    <dbReference type="NCBI Taxonomy" id="1664694"/>
    <lineage>
        <taxon>Eukaryota</taxon>
        <taxon>Fungi</taxon>
        <taxon>Dikarya</taxon>
        <taxon>Ascomycota</taxon>
        <taxon>Pezizomycotina</taxon>
        <taxon>Eurotiomycetes</taxon>
        <taxon>Chaetothyriomycetidae</taxon>
        <taxon>Chaetothyriales</taxon>
        <taxon>Cyphellophoraceae</taxon>
        <taxon>Cyphellophora</taxon>
    </lineage>
</organism>
<keyword evidence="7" id="KW-1185">Reference proteome</keyword>
<comment type="subcellular location">
    <subcellularLocation>
        <location evidence="1">Secreted</location>
    </subcellularLocation>
</comment>
<evidence type="ECO:0000256" key="1">
    <source>
        <dbReference type="ARBA" id="ARBA00004613"/>
    </source>
</evidence>
<dbReference type="Proteomes" id="UP000038010">
    <property type="component" value="Unassembled WGS sequence"/>
</dbReference>
<comment type="caution">
    <text evidence="6">The sequence shown here is derived from an EMBL/GenBank/DDBJ whole genome shotgun (WGS) entry which is preliminary data.</text>
</comment>
<reference evidence="6 7" key="1">
    <citation type="submission" date="2015-06" db="EMBL/GenBank/DDBJ databases">
        <title>Draft genome of the ant-associated black yeast Phialophora attae CBS 131958.</title>
        <authorList>
            <person name="Moreno L.F."/>
            <person name="Stielow B.J."/>
            <person name="de Hoog S."/>
            <person name="Vicente V.A."/>
            <person name="Weiss V.A."/>
            <person name="de Vries M."/>
            <person name="Cruz L.M."/>
            <person name="Souza E.M."/>
        </authorList>
    </citation>
    <scope>NUCLEOTIDE SEQUENCE [LARGE SCALE GENOMIC DNA]</scope>
    <source>
        <strain evidence="6 7">CBS 131958</strain>
    </source>
</reference>
<sequence length="161" mass="17897">MANVSDKVDFTLSYIGTVDPKSDAVTCMHGPSECLGNIIQLCAAKIYPDPKQYLGFTNCMMADYRQIPERSLVEECAFEYGIDFNTLNACISDEGEGIELLRASVERSRNAGVTFSCTVRLDDEVRCIRDGGQWTNCDGGSKVTDLVADIDELYKKRNRDL</sequence>
<dbReference type="GO" id="GO:0005576">
    <property type="term" value="C:extracellular region"/>
    <property type="evidence" value="ECO:0007669"/>
    <property type="project" value="UniProtKB-SubCell"/>
</dbReference>
<protein>
    <recommendedName>
        <fullName evidence="8">GILT-like protein C02D5.2</fullName>
    </recommendedName>
</protein>
<evidence type="ECO:0000313" key="6">
    <source>
        <dbReference type="EMBL" id="KPI38052.1"/>
    </source>
</evidence>
<keyword evidence="3" id="KW-0964">Secreted</keyword>
<gene>
    <name evidence="6" type="ORF">AB675_1154</name>
</gene>
<keyword evidence="5" id="KW-0325">Glycoprotein</keyword>
<dbReference type="Pfam" id="PF03227">
    <property type="entry name" value="GILT"/>
    <property type="match status" value="1"/>
</dbReference>
<evidence type="ECO:0000256" key="5">
    <source>
        <dbReference type="ARBA" id="ARBA00023180"/>
    </source>
</evidence>
<dbReference type="OrthoDB" id="958254at2759"/>
<dbReference type="STRING" id="1664694.A0A0N1NZ46"/>
<name>A0A0N1NZ46_9EURO</name>
<dbReference type="InterPro" id="IPR004911">
    <property type="entry name" value="Interferon-induced_GILT"/>
</dbReference>
<evidence type="ECO:0000256" key="4">
    <source>
        <dbReference type="ARBA" id="ARBA00022729"/>
    </source>
</evidence>
<dbReference type="GeneID" id="28732278"/>
<evidence type="ECO:0000256" key="2">
    <source>
        <dbReference type="ARBA" id="ARBA00005679"/>
    </source>
</evidence>
<accession>A0A0N1NZ46</accession>
<dbReference type="AlphaFoldDB" id="A0A0N1NZ46"/>
<evidence type="ECO:0000256" key="3">
    <source>
        <dbReference type="ARBA" id="ARBA00022525"/>
    </source>
</evidence>
<proteinExistence type="inferred from homology"/>
<evidence type="ECO:0008006" key="8">
    <source>
        <dbReference type="Google" id="ProtNLM"/>
    </source>
</evidence>
<dbReference type="GO" id="GO:0016671">
    <property type="term" value="F:oxidoreductase activity, acting on a sulfur group of donors, disulfide as acceptor"/>
    <property type="evidence" value="ECO:0007669"/>
    <property type="project" value="InterPro"/>
</dbReference>
<dbReference type="EMBL" id="LFJN01000020">
    <property type="protein sequence ID" value="KPI38052.1"/>
    <property type="molecule type" value="Genomic_DNA"/>
</dbReference>
<dbReference type="PANTHER" id="PTHR13234">
    <property type="entry name" value="GAMMA-INTERFERON INDUCIBLE LYSOSOMAL THIOL REDUCTASE GILT"/>
    <property type="match status" value="1"/>
</dbReference>
<dbReference type="PANTHER" id="PTHR13234:SF8">
    <property type="entry name" value="GAMMA-INTERFERON-INDUCIBLE LYSOSOMAL THIOL REDUCTASE"/>
    <property type="match status" value="1"/>
</dbReference>
<dbReference type="RefSeq" id="XP_017998015.1">
    <property type="nucleotide sequence ID" value="XM_018140408.1"/>
</dbReference>
<keyword evidence="4" id="KW-0732">Signal</keyword>
<comment type="similarity">
    <text evidence="2">Belongs to the GILT family.</text>
</comment>